<evidence type="ECO:0000313" key="2">
    <source>
        <dbReference type="EMBL" id="TEB19783.1"/>
    </source>
</evidence>
<reference evidence="2 3" key="1">
    <citation type="journal article" date="2019" name="Nat. Ecol. Evol.">
        <title>Megaphylogeny resolves global patterns of mushroom evolution.</title>
        <authorList>
            <person name="Varga T."/>
            <person name="Krizsan K."/>
            <person name="Foldi C."/>
            <person name="Dima B."/>
            <person name="Sanchez-Garcia M."/>
            <person name="Sanchez-Ramirez S."/>
            <person name="Szollosi G.J."/>
            <person name="Szarkandi J.G."/>
            <person name="Papp V."/>
            <person name="Albert L."/>
            <person name="Andreopoulos W."/>
            <person name="Angelini C."/>
            <person name="Antonin V."/>
            <person name="Barry K.W."/>
            <person name="Bougher N.L."/>
            <person name="Buchanan P."/>
            <person name="Buyck B."/>
            <person name="Bense V."/>
            <person name="Catcheside P."/>
            <person name="Chovatia M."/>
            <person name="Cooper J."/>
            <person name="Damon W."/>
            <person name="Desjardin D."/>
            <person name="Finy P."/>
            <person name="Geml J."/>
            <person name="Haridas S."/>
            <person name="Hughes K."/>
            <person name="Justo A."/>
            <person name="Karasinski D."/>
            <person name="Kautmanova I."/>
            <person name="Kiss B."/>
            <person name="Kocsube S."/>
            <person name="Kotiranta H."/>
            <person name="LaButti K.M."/>
            <person name="Lechner B.E."/>
            <person name="Liimatainen K."/>
            <person name="Lipzen A."/>
            <person name="Lukacs Z."/>
            <person name="Mihaltcheva S."/>
            <person name="Morgado L.N."/>
            <person name="Niskanen T."/>
            <person name="Noordeloos M.E."/>
            <person name="Ohm R.A."/>
            <person name="Ortiz-Santana B."/>
            <person name="Ovrebo C."/>
            <person name="Racz N."/>
            <person name="Riley R."/>
            <person name="Savchenko A."/>
            <person name="Shiryaev A."/>
            <person name="Soop K."/>
            <person name="Spirin V."/>
            <person name="Szebenyi C."/>
            <person name="Tomsovsky M."/>
            <person name="Tulloss R.E."/>
            <person name="Uehling J."/>
            <person name="Grigoriev I.V."/>
            <person name="Vagvolgyi C."/>
            <person name="Papp T."/>
            <person name="Martin F.M."/>
            <person name="Miettinen O."/>
            <person name="Hibbett D.S."/>
            <person name="Nagy L.G."/>
        </authorList>
    </citation>
    <scope>NUCLEOTIDE SEQUENCE [LARGE SCALE GENOMIC DNA]</scope>
    <source>
        <strain evidence="2 3">FP101781</strain>
    </source>
</reference>
<name>A0A4Y7SDY7_COPMI</name>
<dbReference type="AlphaFoldDB" id="A0A4Y7SDY7"/>
<organism evidence="2 3">
    <name type="scientific">Coprinellus micaceus</name>
    <name type="common">Glistening ink-cap mushroom</name>
    <name type="synonym">Coprinus micaceus</name>
    <dbReference type="NCBI Taxonomy" id="71717"/>
    <lineage>
        <taxon>Eukaryota</taxon>
        <taxon>Fungi</taxon>
        <taxon>Dikarya</taxon>
        <taxon>Basidiomycota</taxon>
        <taxon>Agaricomycotina</taxon>
        <taxon>Agaricomycetes</taxon>
        <taxon>Agaricomycetidae</taxon>
        <taxon>Agaricales</taxon>
        <taxon>Agaricineae</taxon>
        <taxon>Psathyrellaceae</taxon>
        <taxon>Coprinellus</taxon>
    </lineage>
</organism>
<evidence type="ECO:0000313" key="3">
    <source>
        <dbReference type="Proteomes" id="UP000298030"/>
    </source>
</evidence>
<proteinExistence type="predicted"/>
<evidence type="ECO:0008006" key="4">
    <source>
        <dbReference type="Google" id="ProtNLM"/>
    </source>
</evidence>
<protein>
    <recommendedName>
        <fullName evidence="4">Secreted protein</fullName>
    </recommendedName>
</protein>
<keyword evidence="3" id="KW-1185">Reference proteome</keyword>
<dbReference type="EMBL" id="QPFP01000173">
    <property type="protein sequence ID" value="TEB19783.1"/>
    <property type="molecule type" value="Genomic_DNA"/>
</dbReference>
<feature type="signal peptide" evidence="1">
    <location>
        <begin position="1"/>
        <end position="18"/>
    </location>
</feature>
<keyword evidence="1" id="KW-0732">Signal</keyword>
<sequence length="82" mass="8874">MPSLFLCSSLLTCVSSLAIRPLSSFNFVHGEQSIFSQSSPFVYLASLSPSSSDLGSCPDIPTFYTSLFLELSSPRLARVPHT</sequence>
<evidence type="ECO:0000256" key="1">
    <source>
        <dbReference type="SAM" id="SignalP"/>
    </source>
</evidence>
<gene>
    <name evidence="2" type="ORF">FA13DRAFT_323603</name>
</gene>
<dbReference type="Proteomes" id="UP000298030">
    <property type="component" value="Unassembled WGS sequence"/>
</dbReference>
<accession>A0A4Y7SDY7</accession>
<comment type="caution">
    <text evidence="2">The sequence shown here is derived from an EMBL/GenBank/DDBJ whole genome shotgun (WGS) entry which is preliminary data.</text>
</comment>
<feature type="chain" id="PRO_5021502035" description="Secreted protein" evidence="1">
    <location>
        <begin position="19"/>
        <end position="82"/>
    </location>
</feature>